<dbReference type="PANTHER" id="PTHR30614">
    <property type="entry name" value="MEMBRANE COMPONENT OF AMINO ACID ABC TRANSPORTER"/>
    <property type="match status" value="1"/>
</dbReference>
<feature type="transmembrane region" description="Helical" evidence="8">
    <location>
        <begin position="225"/>
        <end position="248"/>
    </location>
</feature>
<dbReference type="InterPro" id="IPR035906">
    <property type="entry name" value="MetI-like_sf"/>
</dbReference>
<evidence type="ECO:0000256" key="5">
    <source>
        <dbReference type="ARBA" id="ARBA00022692"/>
    </source>
</evidence>
<dbReference type="OrthoDB" id="9771188at2"/>
<reference evidence="10 11" key="1">
    <citation type="submission" date="2018-03" db="EMBL/GenBank/DDBJ databases">
        <title>Genomic Encyclopedia of Archaeal and Bacterial Type Strains, Phase II (KMG-II): from individual species to whole genera.</title>
        <authorList>
            <person name="Goeker M."/>
        </authorList>
    </citation>
    <scope>NUCLEOTIDE SEQUENCE [LARGE SCALE GENOMIC DNA]</scope>
    <source>
        <strain evidence="10 11">DSM 100673</strain>
    </source>
</reference>
<feature type="transmembrane region" description="Helical" evidence="8">
    <location>
        <begin position="159"/>
        <end position="175"/>
    </location>
</feature>
<dbReference type="InterPro" id="IPR010065">
    <property type="entry name" value="AA_ABC_transptr_permease_3TM"/>
</dbReference>
<evidence type="ECO:0000256" key="8">
    <source>
        <dbReference type="RuleBase" id="RU363032"/>
    </source>
</evidence>
<comment type="caution">
    <text evidence="10">The sequence shown here is derived from an EMBL/GenBank/DDBJ whole genome shotgun (WGS) entry which is preliminary data.</text>
</comment>
<comment type="subcellular location">
    <subcellularLocation>
        <location evidence="1">Cell inner membrane</location>
        <topology evidence="1">Multi-pass membrane protein</topology>
    </subcellularLocation>
    <subcellularLocation>
        <location evidence="8">Cell membrane</location>
        <topology evidence="8">Multi-pass membrane protein</topology>
    </subcellularLocation>
</comment>
<sequence length="431" mass="47020">MAGPDKNSIAFVATEVIPESPPPARETGIVKWGRENLFSSIPNGILTLVSLWLIYVILSSTLPWILNGVWTTSSLAECREVLAGKTGACFSVLTERWNQLLYGFKYPTDAYWRPNLAFVLMLVAIAPVLFFDLPRKMLVFTALYPFVAFWLIWGGTIMAPVVALLGFVIAGAFFQKFGRSNFALGFFGGAVIALIVWSIGGALIPEGASENAVLSAVPSRDLGGFMLNMMLGLTCVSLSIPLGIALALGRQSNMPLIKGICVVFIEFVRGVPLITLLFVASVMLSYFFPPESTVDLFLRVVIMITMFSAAYIAEVIRGGLAALPKGQYEAADSLGLDYAQAMRLIILPQALKISIPGIVNVAVGLFKDTTLVSVISMFDLVGMIRGPILASTEWNGVYWELLGFAALLFFVVCYSISQYSQWLERKLHKGH</sequence>
<dbReference type="PANTHER" id="PTHR30614:SF41">
    <property type="entry name" value="INNER MEMBRANE AMINO-ACID ABC TRANSPORTER PERMEASE PROTEIN YHDY"/>
    <property type="match status" value="1"/>
</dbReference>
<evidence type="ECO:0000256" key="7">
    <source>
        <dbReference type="ARBA" id="ARBA00023136"/>
    </source>
</evidence>
<keyword evidence="6 8" id="KW-1133">Transmembrane helix</keyword>
<feature type="transmembrane region" description="Helical" evidence="8">
    <location>
        <begin position="260"/>
        <end position="284"/>
    </location>
</feature>
<keyword evidence="7 8" id="KW-0472">Membrane</keyword>
<dbReference type="CDD" id="cd06261">
    <property type="entry name" value="TM_PBP2"/>
    <property type="match status" value="1"/>
</dbReference>
<feature type="domain" description="ABC transmembrane type-1" evidence="9">
    <location>
        <begin position="225"/>
        <end position="420"/>
    </location>
</feature>
<evidence type="ECO:0000256" key="2">
    <source>
        <dbReference type="ARBA" id="ARBA00010072"/>
    </source>
</evidence>
<dbReference type="GO" id="GO:0022857">
    <property type="term" value="F:transmembrane transporter activity"/>
    <property type="evidence" value="ECO:0007669"/>
    <property type="project" value="InterPro"/>
</dbReference>
<gene>
    <name evidence="10" type="ORF">CLV88_11069</name>
</gene>
<evidence type="ECO:0000313" key="11">
    <source>
        <dbReference type="Proteomes" id="UP000240418"/>
    </source>
</evidence>
<dbReference type="PROSITE" id="PS50928">
    <property type="entry name" value="ABC_TM1"/>
    <property type="match status" value="1"/>
</dbReference>
<feature type="transmembrane region" description="Helical" evidence="8">
    <location>
        <begin position="182"/>
        <end position="205"/>
    </location>
</feature>
<evidence type="ECO:0000256" key="3">
    <source>
        <dbReference type="ARBA" id="ARBA00022448"/>
    </source>
</evidence>
<keyword evidence="4" id="KW-1003">Cell membrane</keyword>
<keyword evidence="11" id="KW-1185">Reference proteome</keyword>
<keyword evidence="3 8" id="KW-0813">Transport</keyword>
<dbReference type="NCBIfam" id="TIGR01726">
    <property type="entry name" value="HEQRo_perm_3TM"/>
    <property type="match status" value="1"/>
</dbReference>
<dbReference type="InterPro" id="IPR000515">
    <property type="entry name" value="MetI-like"/>
</dbReference>
<dbReference type="Proteomes" id="UP000240418">
    <property type="component" value="Unassembled WGS sequence"/>
</dbReference>
<feature type="transmembrane region" description="Helical" evidence="8">
    <location>
        <begin position="353"/>
        <end position="378"/>
    </location>
</feature>
<dbReference type="GO" id="GO:0006865">
    <property type="term" value="P:amino acid transport"/>
    <property type="evidence" value="ECO:0007669"/>
    <property type="project" value="TreeGrafter"/>
</dbReference>
<feature type="transmembrane region" description="Helical" evidence="8">
    <location>
        <begin position="398"/>
        <end position="417"/>
    </location>
</feature>
<dbReference type="EMBL" id="PYGJ01000010">
    <property type="protein sequence ID" value="PSL18490.1"/>
    <property type="molecule type" value="Genomic_DNA"/>
</dbReference>
<organism evidence="10 11">
    <name type="scientific">Shimia abyssi</name>
    <dbReference type="NCBI Taxonomy" id="1662395"/>
    <lineage>
        <taxon>Bacteria</taxon>
        <taxon>Pseudomonadati</taxon>
        <taxon>Pseudomonadota</taxon>
        <taxon>Alphaproteobacteria</taxon>
        <taxon>Rhodobacterales</taxon>
        <taxon>Roseobacteraceae</taxon>
    </lineage>
</organism>
<evidence type="ECO:0000313" key="10">
    <source>
        <dbReference type="EMBL" id="PSL18490.1"/>
    </source>
</evidence>
<proteinExistence type="inferred from homology"/>
<evidence type="ECO:0000256" key="1">
    <source>
        <dbReference type="ARBA" id="ARBA00004429"/>
    </source>
</evidence>
<protein>
    <submittedName>
        <fullName evidence="10">L-glutamine ABC transporter membrane protein /L-glutamate ABC transporter membrane protein /L-aspartate ABC transporter membrane protein /L-asparagine ABC transporter membrane protein</fullName>
    </submittedName>
</protein>
<accession>A0A2P8F9V3</accession>
<dbReference type="InterPro" id="IPR043429">
    <property type="entry name" value="ArtM/GltK/GlnP/TcyL/YhdX-like"/>
</dbReference>
<dbReference type="GO" id="GO:0043190">
    <property type="term" value="C:ATP-binding cassette (ABC) transporter complex"/>
    <property type="evidence" value="ECO:0007669"/>
    <property type="project" value="InterPro"/>
</dbReference>
<comment type="similarity">
    <text evidence="2">Belongs to the binding-protein-dependent transport system permease family. HisMQ subfamily.</text>
</comment>
<feature type="transmembrane region" description="Helical" evidence="8">
    <location>
        <begin position="296"/>
        <end position="316"/>
    </location>
</feature>
<dbReference type="SUPFAM" id="SSF161098">
    <property type="entry name" value="MetI-like"/>
    <property type="match status" value="1"/>
</dbReference>
<dbReference type="RefSeq" id="WP_106609201.1">
    <property type="nucleotide sequence ID" value="NZ_PYGJ01000010.1"/>
</dbReference>
<dbReference type="AlphaFoldDB" id="A0A2P8F9V3"/>
<keyword evidence="5 8" id="KW-0812">Transmembrane</keyword>
<name>A0A2P8F9V3_9RHOB</name>
<feature type="transmembrane region" description="Helical" evidence="8">
    <location>
        <begin position="110"/>
        <end position="130"/>
    </location>
</feature>
<evidence type="ECO:0000259" key="9">
    <source>
        <dbReference type="PROSITE" id="PS50928"/>
    </source>
</evidence>
<dbReference type="Gene3D" id="1.10.3720.10">
    <property type="entry name" value="MetI-like"/>
    <property type="match status" value="1"/>
</dbReference>
<evidence type="ECO:0000256" key="4">
    <source>
        <dbReference type="ARBA" id="ARBA00022475"/>
    </source>
</evidence>
<dbReference type="Pfam" id="PF00528">
    <property type="entry name" value="BPD_transp_1"/>
    <property type="match status" value="1"/>
</dbReference>
<feature type="transmembrane region" description="Helical" evidence="8">
    <location>
        <begin position="44"/>
        <end position="66"/>
    </location>
</feature>
<evidence type="ECO:0000256" key="6">
    <source>
        <dbReference type="ARBA" id="ARBA00022989"/>
    </source>
</evidence>